<dbReference type="GO" id="GO:0055085">
    <property type="term" value="P:transmembrane transport"/>
    <property type="evidence" value="ECO:0007669"/>
    <property type="project" value="InterPro"/>
</dbReference>
<reference evidence="9 10" key="1">
    <citation type="submission" date="2019-03" db="EMBL/GenBank/DDBJ databases">
        <title>Genomic Encyclopedia of Type Strains, Phase IV (KMG-IV): sequencing the most valuable type-strain genomes for metagenomic binning, comparative biology and taxonomic classification.</title>
        <authorList>
            <person name="Goeker M."/>
        </authorList>
    </citation>
    <scope>NUCLEOTIDE SEQUENCE [LARGE SCALE GENOMIC DNA]</scope>
    <source>
        <strain evidence="9 10">DSM 25903</strain>
    </source>
</reference>
<dbReference type="RefSeq" id="WP_133774862.1">
    <property type="nucleotide sequence ID" value="NZ_SNZR01000018.1"/>
</dbReference>
<evidence type="ECO:0000313" key="9">
    <source>
        <dbReference type="EMBL" id="TDR85222.1"/>
    </source>
</evidence>
<gene>
    <name evidence="9" type="ORF">EV668_4768</name>
</gene>
<dbReference type="GO" id="GO:0005886">
    <property type="term" value="C:plasma membrane"/>
    <property type="evidence" value="ECO:0007669"/>
    <property type="project" value="UniProtKB-SubCell"/>
</dbReference>
<keyword evidence="10" id="KW-1185">Reference proteome</keyword>
<name>A0A4R7BKV1_9HYPH</name>
<feature type="transmembrane region" description="Helical" evidence="7">
    <location>
        <begin position="123"/>
        <end position="142"/>
    </location>
</feature>
<accession>A0A4R7BKV1</accession>
<dbReference type="PROSITE" id="PS50928">
    <property type="entry name" value="ABC_TM1"/>
    <property type="match status" value="1"/>
</dbReference>
<dbReference type="InterPro" id="IPR035906">
    <property type="entry name" value="MetI-like_sf"/>
</dbReference>
<feature type="transmembrane region" description="Helical" evidence="7">
    <location>
        <begin position="59"/>
        <end position="83"/>
    </location>
</feature>
<evidence type="ECO:0000256" key="5">
    <source>
        <dbReference type="ARBA" id="ARBA00022989"/>
    </source>
</evidence>
<comment type="caution">
    <text evidence="9">The sequence shown here is derived from an EMBL/GenBank/DDBJ whole genome shotgun (WGS) entry which is preliminary data.</text>
</comment>
<evidence type="ECO:0000256" key="1">
    <source>
        <dbReference type="ARBA" id="ARBA00004651"/>
    </source>
</evidence>
<dbReference type="Pfam" id="PF00528">
    <property type="entry name" value="BPD_transp_1"/>
    <property type="match status" value="1"/>
</dbReference>
<evidence type="ECO:0000256" key="4">
    <source>
        <dbReference type="ARBA" id="ARBA00022692"/>
    </source>
</evidence>
<dbReference type="Gene3D" id="1.10.3720.10">
    <property type="entry name" value="MetI-like"/>
    <property type="match status" value="1"/>
</dbReference>
<proteinExistence type="inferred from homology"/>
<dbReference type="PANTHER" id="PTHR30151">
    <property type="entry name" value="ALKANE SULFONATE ABC TRANSPORTER-RELATED, MEMBRANE SUBUNIT"/>
    <property type="match status" value="1"/>
</dbReference>
<organism evidence="9 10">
    <name type="scientific">Enterovirga rhinocerotis</name>
    <dbReference type="NCBI Taxonomy" id="1339210"/>
    <lineage>
        <taxon>Bacteria</taxon>
        <taxon>Pseudomonadati</taxon>
        <taxon>Pseudomonadota</taxon>
        <taxon>Alphaproteobacteria</taxon>
        <taxon>Hyphomicrobiales</taxon>
        <taxon>Methylobacteriaceae</taxon>
        <taxon>Enterovirga</taxon>
    </lineage>
</organism>
<evidence type="ECO:0000313" key="10">
    <source>
        <dbReference type="Proteomes" id="UP000295122"/>
    </source>
</evidence>
<dbReference type="PANTHER" id="PTHR30151:SF20">
    <property type="entry name" value="ABC TRANSPORTER PERMEASE PROTEIN HI_0355-RELATED"/>
    <property type="match status" value="1"/>
</dbReference>
<feature type="transmembrane region" description="Helical" evidence="7">
    <location>
        <begin position="218"/>
        <end position="237"/>
    </location>
</feature>
<dbReference type="AlphaFoldDB" id="A0A4R7BKV1"/>
<comment type="subcellular location">
    <subcellularLocation>
        <location evidence="1 7">Cell membrane</location>
        <topology evidence="1 7">Multi-pass membrane protein</topology>
    </subcellularLocation>
</comment>
<protein>
    <submittedName>
        <fullName evidence="9">NitT/TauT family transport system permease protein</fullName>
    </submittedName>
</protein>
<keyword evidence="5 7" id="KW-1133">Transmembrane helix</keyword>
<feature type="transmembrane region" description="Helical" evidence="7">
    <location>
        <begin position="175"/>
        <end position="198"/>
    </location>
</feature>
<dbReference type="SUPFAM" id="SSF161098">
    <property type="entry name" value="MetI-like"/>
    <property type="match status" value="1"/>
</dbReference>
<evidence type="ECO:0000256" key="6">
    <source>
        <dbReference type="ARBA" id="ARBA00023136"/>
    </source>
</evidence>
<feature type="domain" description="ABC transmembrane type-1" evidence="8">
    <location>
        <begin position="57"/>
        <end position="237"/>
    </location>
</feature>
<evidence type="ECO:0000256" key="2">
    <source>
        <dbReference type="ARBA" id="ARBA00022448"/>
    </source>
</evidence>
<dbReference type="EMBL" id="SNZR01000018">
    <property type="protein sequence ID" value="TDR85222.1"/>
    <property type="molecule type" value="Genomic_DNA"/>
</dbReference>
<evidence type="ECO:0000256" key="7">
    <source>
        <dbReference type="RuleBase" id="RU363032"/>
    </source>
</evidence>
<feature type="transmembrane region" description="Helical" evidence="7">
    <location>
        <begin position="95"/>
        <end position="117"/>
    </location>
</feature>
<comment type="similarity">
    <text evidence="7">Belongs to the binding-protein-dependent transport system permease family.</text>
</comment>
<dbReference type="InterPro" id="IPR000515">
    <property type="entry name" value="MetI-like"/>
</dbReference>
<dbReference type="Proteomes" id="UP000295122">
    <property type="component" value="Unassembled WGS sequence"/>
</dbReference>
<dbReference type="OrthoDB" id="9786495at2"/>
<keyword evidence="4 7" id="KW-0812">Transmembrane</keyword>
<keyword evidence="6 7" id="KW-0472">Membrane</keyword>
<keyword evidence="3" id="KW-1003">Cell membrane</keyword>
<sequence length="258" mass="27575">MRSTLHEIASVLGVIAAAMVLWEIGVWILKPPPIILPAPSVIFAEFLQAPSYFLRQTAYTIYTTLAGFGLAAVLGLVLAIGIVHSRLLEKTVYTLLVALNSVPKVALAPLFVIWMGTGIEPKIAIALMLALFSVVIDAVLGLRSVDPDMLNLARISRASQFAILRKIRLPNALPSIFAGLKVAISFALVGAIVGEFVAGSEGLGFAILTAQGQFDTPRVFVCLLLLGLLGTVLFYLVEGAERISLPWHVSQRGHASGH</sequence>
<feature type="transmembrane region" description="Helical" evidence="7">
    <location>
        <begin position="7"/>
        <end position="29"/>
    </location>
</feature>
<evidence type="ECO:0000256" key="3">
    <source>
        <dbReference type="ARBA" id="ARBA00022475"/>
    </source>
</evidence>
<evidence type="ECO:0000259" key="8">
    <source>
        <dbReference type="PROSITE" id="PS50928"/>
    </source>
</evidence>
<keyword evidence="2 7" id="KW-0813">Transport</keyword>
<dbReference type="CDD" id="cd06261">
    <property type="entry name" value="TM_PBP2"/>
    <property type="match status" value="1"/>
</dbReference>